<proteinExistence type="predicted"/>
<dbReference type="Gene3D" id="3.10.450.40">
    <property type="match status" value="1"/>
</dbReference>
<dbReference type="Pfam" id="PF04965">
    <property type="entry name" value="GPW_gp25"/>
    <property type="match status" value="1"/>
</dbReference>
<dbReference type="Proteomes" id="UP000516893">
    <property type="component" value="Segment"/>
</dbReference>
<accession>A0A7L8G692</accession>
<name>A0A7L8G692_9CAUD</name>
<dbReference type="EMBL" id="MT708550">
    <property type="protein sequence ID" value="QOE32744.1"/>
    <property type="molecule type" value="Genomic_DNA"/>
</dbReference>
<protein>
    <submittedName>
        <fullName evidence="2">Baseplate protein</fullName>
    </submittedName>
</protein>
<keyword evidence="3" id="KW-1185">Reference proteome</keyword>
<sequence length="117" mass="12954">MENRGMDGIDATNGKSLGGIAHLRQSIRDILTTPIGSRVMRRDYGSRLFQLVDAPMNRDTIMDLYAATAEAIRRWEPRFGLTKVQIVAAQPGRVELDLTGDYLPDGQPITLDGIVIQ</sequence>
<dbReference type="InterPro" id="IPR007048">
    <property type="entry name" value="IraD/Gp25-like"/>
</dbReference>
<feature type="domain" description="IraD/Gp25-like" evidence="1">
    <location>
        <begin position="21"/>
        <end position="100"/>
    </location>
</feature>
<evidence type="ECO:0000313" key="2">
    <source>
        <dbReference type="EMBL" id="QOE32744.1"/>
    </source>
</evidence>
<evidence type="ECO:0000259" key="1">
    <source>
        <dbReference type="Pfam" id="PF04965"/>
    </source>
</evidence>
<reference evidence="2 3" key="1">
    <citation type="submission" date="2020-07" db="EMBL/GenBank/DDBJ databases">
        <title>Complete genome sequence of Achromobacter sp. phage Mano.</title>
        <authorList>
            <person name="Bartz M.L."/>
            <person name="Yao G.W."/>
            <person name="Le T."/>
            <person name="Gonzalez C."/>
            <person name="Young R."/>
            <person name="Liu M."/>
        </authorList>
    </citation>
    <scope>NUCLEOTIDE SEQUENCE [LARGE SCALE GENOMIC DNA]</scope>
</reference>
<organism evidence="2 3">
    <name type="scientific">Achromobacter phage Mano</name>
    <dbReference type="NCBI Taxonomy" id="2767570"/>
    <lineage>
        <taxon>Viruses</taxon>
        <taxon>Duplodnaviria</taxon>
        <taxon>Heunggongvirae</taxon>
        <taxon>Uroviricota</taxon>
        <taxon>Caudoviricetes</taxon>
        <taxon>Manovirus</taxon>
        <taxon>Manovirus Mano</taxon>
    </lineage>
</organism>
<gene>
    <name evidence="2" type="ORF">CPT_Mano_011</name>
</gene>
<evidence type="ECO:0000313" key="3">
    <source>
        <dbReference type="Proteomes" id="UP000516893"/>
    </source>
</evidence>
<dbReference type="SUPFAM" id="SSF160719">
    <property type="entry name" value="gpW/gp25-like"/>
    <property type="match status" value="1"/>
</dbReference>